<dbReference type="GO" id="GO:0051131">
    <property type="term" value="P:chaperone-mediated protein complex assembly"/>
    <property type="evidence" value="ECO:0007669"/>
    <property type="project" value="TreeGrafter"/>
</dbReference>
<dbReference type="GO" id="GO:0032502">
    <property type="term" value="P:developmental process"/>
    <property type="evidence" value="ECO:0007669"/>
    <property type="project" value="TreeGrafter"/>
</dbReference>
<dbReference type="GO" id="GO:0060271">
    <property type="term" value="P:cilium assembly"/>
    <property type="evidence" value="ECO:0007669"/>
    <property type="project" value="InterPro"/>
</dbReference>
<name>A0A9W9Z9Z7_9CNID</name>
<dbReference type="OrthoDB" id="528704at2759"/>
<dbReference type="GO" id="GO:0006457">
    <property type="term" value="P:protein folding"/>
    <property type="evidence" value="ECO:0007669"/>
    <property type="project" value="InterPro"/>
</dbReference>
<protein>
    <recommendedName>
        <fullName evidence="3">McKusick-Kaufman syndrome</fullName>
    </recommendedName>
</protein>
<dbReference type="EMBL" id="MU826372">
    <property type="protein sequence ID" value="KAJ7377853.1"/>
    <property type="molecule type" value="Genomic_DNA"/>
</dbReference>
<organism evidence="1 2">
    <name type="scientific">Desmophyllum pertusum</name>
    <dbReference type="NCBI Taxonomy" id="174260"/>
    <lineage>
        <taxon>Eukaryota</taxon>
        <taxon>Metazoa</taxon>
        <taxon>Cnidaria</taxon>
        <taxon>Anthozoa</taxon>
        <taxon>Hexacorallia</taxon>
        <taxon>Scleractinia</taxon>
        <taxon>Caryophylliina</taxon>
        <taxon>Caryophylliidae</taxon>
        <taxon>Desmophyllum</taxon>
    </lineage>
</organism>
<reference evidence="1" key="1">
    <citation type="submission" date="2023-01" db="EMBL/GenBank/DDBJ databases">
        <title>Genome assembly of the deep-sea coral Lophelia pertusa.</title>
        <authorList>
            <person name="Herrera S."/>
            <person name="Cordes E."/>
        </authorList>
    </citation>
    <scope>NUCLEOTIDE SEQUENCE</scope>
    <source>
        <strain evidence="1">USNM1676648</strain>
        <tissue evidence="1">Polyp</tissue>
    </source>
</reference>
<evidence type="ECO:0000313" key="1">
    <source>
        <dbReference type="EMBL" id="KAJ7377853.1"/>
    </source>
</evidence>
<dbReference type="InterPro" id="IPR028790">
    <property type="entry name" value="MKKS"/>
</dbReference>
<proteinExistence type="predicted"/>
<dbReference type="GO" id="GO:0005634">
    <property type="term" value="C:nucleus"/>
    <property type="evidence" value="ECO:0007669"/>
    <property type="project" value="TreeGrafter"/>
</dbReference>
<dbReference type="PANTHER" id="PTHR46787">
    <property type="entry name" value="SYNDROMES PUTATIVE CHAPERONIN-RELATED"/>
    <property type="match status" value="1"/>
</dbReference>
<comment type="caution">
    <text evidence="1">The sequence shown here is derived from an EMBL/GenBank/DDBJ whole genome shotgun (WGS) entry which is preliminary data.</text>
</comment>
<keyword evidence="2" id="KW-1185">Reference proteome</keyword>
<dbReference type="Gene3D" id="1.10.560.10">
    <property type="entry name" value="GroEL-like equatorial domain"/>
    <property type="match status" value="1"/>
</dbReference>
<evidence type="ECO:0008006" key="3">
    <source>
        <dbReference type="Google" id="ProtNLM"/>
    </source>
</evidence>
<dbReference type="SUPFAM" id="SSF48592">
    <property type="entry name" value="GroEL equatorial domain-like"/>
    <property type="match status" value="1"/>
</dbReference>
<dbReference type="InterPro" id="IPR002423">
    <property type="entry name" value="Cpn60/GroEL/TCP-1"/>
</dbReference>
<dbReference type="GO" id="GO:0005737">
    <property type="term" value="C:cytoplasm"/>
    <property type="evidence" value="ECO:0007669"/>
    <property type="project" value="TreeGrafter"/>
</dbReference>
<dbReference type="Gene3D" id="3.50.7.10">
    <property type="entry name" value="GroEL"/>
    <property type="match status" value="1"/>
</dbReference>
<dbReference type="Gene3D" id="3.30.260.10">
    <property type="entry name" value="TCP-1-like chaperonin intermediate domain"/>
    <property type="match status" value="1"/>
</dbReference>
<dbReference type="GO" id="GO:0005524">
    <property type="term" value="F:ATP binding"/>
    <property type="evidence" value="ECO:0007669"/>
    <property type="project" value="InterPro"/>
</dbReference>
<dbReference type="AlphaFoldDB" id="A0A9W9Z9Z7"/>
<dbReference type="InterPro" id="IPR027409">
    <property type="entry name" value="GroEL-like_apical_dom_sf"/>
</dbReference>
<dbReference type="InterPro" id="IPR027410">
    <property type="entry name" value="TCP-1-like_intermed_sf"/>
</dbReference>
<dbReference type="Proteomes" id="UP001163046">
    <property type="component" value="Unassembled WGS sequence"/>
</dbReference>
<sequence length="593" mass="64372">MEGKSVSSRLSAKHEWTSQISVQPLDDCKVRGLIRTLKDLVHSSLGPNGRLKFFQTSYGGHVTVTSTSSKILHSLSGLSHPILRLITSAVRGHLDAYSDGGLRTALLLLSLIQSSLDLPVPRALVAQINQHSLEVMTNHLQSCRWKMRIDIGHMKSMLSVVNSIVGTKPACHLNESEKNYISVLIIKAFLQSLPSKSTKDPSAPVAAPQPVQIVTCEGDPVNESKIIQGVLLQAPDIATFQGNKTLVSRVTKVALYNVSMAGDTDEWFSDSIKTETASVGHDVNIASAVLQQTLKVADWLLAVGVEMIACQKCVHPVLKQYLRDKGAFVVDRVSIVHISAVQRLTGAAILSTFTIDIPESSFGKVEMIEHTVLNDKSYIHLLPHSSLTSSSMCTLLLCSPDETSLNELKTVCQASISVLHETIACPYMVPGAGCLDTHLASFLRQYGKNSGSEVAAELGCTKGQFVAAINNVAHCMESLAMSLEHDGGSHVTDSANQHHWSLSPGALELKPSMPHCMCGLVSCDQSLEWSMMEHVENLRGHKHSCCTDVAEEVFENTVLDICSMKMNSYRTAFETANVILRIHCVVCSSVADN</sequence>
<accession>A0A9W9Z9Z7</accession>
<dbReference type="SUPFAM" id="SSF52029">
    <property type="entry name" value="GroEL apical domain-like"/>
    <property type="match status" value="1"/>
</dbReference>
<gene>
    <name evidence="1" type="ORF">OS493_026423</name>
</gene>
<evidence type="ECO:0000313" key="2">
    <source>
        <dbReference type="Proteomes" id="UP001163046"/>
    </source>
</evidence>
<dbReference type="Pfam" id="PF00118">
    <property type="entry name" value="Cpn60_TCP1"/>
    <property type="match status" value="1"/>
</dbReference>
<dbReference type="GO" id="GO:0051082">
    <property type="term" value="F:unfolded protein binding"/>
    <property type="evidence" value="ECO:0007669"/>
    <property type="project" value="InterPro"/>
</dbReference>
<dbReference type="PANTHER" id="PTHR46787:SF1">
    <property type="entry name" value="MOLECULAR CHAPERONE MKKS"/>
    <property type="match status" value="1"/>
</dbReference>
<dbReference type="InterPro" id="IPR027413">
    <property type="entry name" value="GROEL-like_equatorial_sf"/>
</dbReference>
<dbReference type="GO" id="GO:1902636">
    <property type="term" value="C:kinociliary basal body"/>
    <property type="evidence" value="ECO:0007669"/>
    <property type="project" value="TreeGrafter"/>
</dbReference>